<dbReference type="InterPro" id="IPR023214">
    <property type="entry name" value="HAD_sf"/>
</dbReference>
<dbReference type="SUPFAM" id="SSF56784">
    <property type="entry name" value="HAD-like"/>
    <property type="match status" value="1"/>
</dbReference>
<gene>
    <name evidence="1" type="ORF">FC07_GL002070</name>
</gene>
<keyword evidence="1" id="KW-0378">Hydrolase</keyword>
<dbReference type="OrthoDB" id="9792518at2"/>
<dbReference type="InterPro" id="IPR036412">
    <property type="entry name" value="HAD-like_sf"/>
</dbReference>
<dbReference type="GO" id="GO:0016787">
    <property type="term" value="F:hydrolase activity"/>
    <property type="evidence" value="ECO:0007669"/>
    <property type="project" value="UniProtKB-KW"/>
</dbReference>
<protein>
    <submittedName>
        <fullName evidence="1">HAD-superfamily hydrolase, subfamily IA, variant 1</fullName>
    </submittedName>
</protein>
<dbReference type="RefSeq" id="WP_057905898.1">
    <property type="nucleotide sequence ID" value="NZ_AZDA01000140.1"/>
</dbReference>
<dbReference type="EMBL" id="AZDA01000140">
    <property type="protein sequence ID" value="KRK32638.1"/>
    <property type="molecule type" value="Genomic_DNA"/>
</dbReference>
<name>A0A0R1GEJ7_9LACO</name>
<dbReference type="GO" id="GO:0004713">
    <property type="term" value="F:protein tyrosine kinase activity"/>
    <property type="evidence" value="ECO:0007669"/>
    <property type="project" value="TreeGrafter"/>
</dbReference>
<dbReference type="InterPro" id="IPR023198">
    <property type="entry name" value="PGP-like_dom2"/>
</dbReference>
<dbReference type="PANTHER" id="PTHR43434">
    <property type="entry name" value="PHOSPHOGLYCOLATE PHOSPHATASE"/>
    <property type="match status" value="1"/>
</dbReference>
<dbReference type="NCBIfam" id="TIGR01549">
    <property type="entry name" value="HAD-SF-IA-v1"/>
    <property type="match status" value="1"/>
</dbReference>
<sequence>MTLKTLFFDLDGTITDSQAGIINSIRYSEQKLQLPAHSAEQLQLFIGPPLLESYEKFFGLTPDQAQTALLAYREYYAQQGIFENRVYAQIPETLAKLKAAGLQIMLVTSKPENYAEQIITHFELAPYFDHVYGASFDEKRAAKTEIIAYAMASEQLTTPNTIAMVGDRENDINGAHDHQLHSIAVRYGFGSDAELQAARPSITIDHPADLLQAVAHFA</sequence>
<dbReference type="FunFam" id="3.40.50.1000:FF:000022">
    <property type="entry name" value="Phosphoglycolate phosphatase"/>
    <property type="match status" value="1"/>
</dbReference>
<organism evidence="1 2">
    <name type="scientific">Loigolactobacillus bifermentans DSM 20003</name>
    <dbReference type="NCBI Taxonomy" id="1423726"/>
    <lineage>
        <taxon>Bacteria</taxon>
        <taxon>Bacillati</taxon>
        <taxon>Bacillota</taxon>
        <taxon>Bacilli</taxon>
        <taxon>Lactobacillales</taxon>
        <taxon>Lactobacillaceae</taxon>
        <taxon>Loigolactobacillus</taxon>
    </lineage>
</organism>
<comment type="caution">
    <text evidence="1">The sequence shown here is derived from an EMBL/GenBank/DDBJ whole genome shotgun (WGS) entry which is preliminary data.</text>
</comment>
<keyword evidence="2" id="KW-1185">Reference proteome</keyword>
<evidence type="ECO:0000313" key="2">
    <source>
        <dbReference type="Proteomes" id="UP000051461"/>
    </source>
</evidence>
<proteinExistence type="predicted"/>
<dbReference type="SFLD" id="SFLDG01129">
    <property type="entry name" value="C1.5:_HAD__Beta-PGM__Phosphata"/>
    <property type="match status" value="1"/>
</dbReference>
<dbReference type="AlphaFoldDB" id="A0A0R1GEJ7"/>
<dbReference type="InterPro" id="IPR041492">
    <property type="entry name" value="HAD_2"/>
</dbReference>
<dbReference type="PATRIC" id="fig|1423726.3.peg.2146"/>
<dbReference type="Gene3D" id="3.40.50.1000">
    <property type="entry name" value="HAD superfamily/HAD-like"/>
    <property type="match status" value="1"/>
</dbReference>
<dbReference type="GO" id="GO:0005829">
    <property type="term" value="C:cytosol"/>
    <property type="evidence" value="ECO:0007669"/>
    <property type="project" value="TreeGrafter"/>
</dbReference>
<dbReference type="STRING" id="1423726.FC07_GL002070"/>
<accession>A0A0R1GEJ7</accession>
<dbReference type="Proteomes" id="UP000051461">
    <property type="component" value="Unassembled WGS sequence"/>
</dbReference>
<dbReference type="PANTHER" id="PTHR43434:SF20">
    <property type="entry name" value="5'-NUCLEOTIDASE"/>
    <property type="match status" value="1"/>
</dbReference>
<dbReference type="Pfam" id="PF13419">
    <property type="entry name" value="HAD_2"/>
    <property type="match status" value="1"/>
</dbReference>
<dbReference type="InterPro" id="IPR006439">
    <property type="entry name" value="HAD-SF_hydro_IA"/>
</dbReference>
<dbReference type="Gene3D" id="1.10.150.240">
    <property type="entry name" value="Putative phosphatase, domain 2"/>
    <property type="match status" value="1"/>
</dbReference>
<dbReference type="InterPro" id="IPR050155">
    <property type="entry name" value="HAD-like_hydrolase_sf"/>
</dbReference>
<evidence type="ECO:0000313" key="1">
    <source>
        <dbReference type="EMBL" id="KRK32638.1"/>
    </source>
</evidence>
<dbReference type="SFLD" id="SFLDS00003">
    <property type="entry name" value="Haloacid_Dehalogenase"/>
    <property type="match status" value="1"/>
</dbReference>
<reference evidence="1 2" key="1">
    <citation type="journal article" date="2015" name="Genome Announc.">
        <title>Expanding the biotechnology potential of lactobacilli through comparative genomics of 213 strains and associated genera.</title>
        <authorList>
            <person name="Sun Z."/>
            <person name="Harris H.M."/>
            <person name="McCann A."/>
            <person name="Guo C."/>
            <person name="Argimon S."/>
            <person name="Zhang W."/>
            <person name="Yang X."/>
            <person name="Jeffery I.B."/>
            <person name="Cooney J.C."/>
            <person name="Kagawa T.F."/>
            <person name="Liu W."/>
            <person name="Song Y."/>
            <person name="Salvetti E."/>
            <person name="Wrobel A."/>
            <person name="Rasinkangas P."/>
            <person name="Parkhill J."/>
            <person name="Rea M.C."/>
            <person name="O'Sullivan O."/>
            <person name="Ritari J."/>
            <person name="Douillard F.P."/>
            <person name="Paul Ross R."/>
            <person name="Yang R."/>
            <person name="Briner A.E."/>
            <person name="Felis G.E."/>
            <person name="de Vos W.M."/>
            <person name="Barrangou R."/>
            <person name="Klaenhammer T.R."/>
            <person name="Caufield P.W."/>
            <person name="Cui Y."/>
            <person name="Zhang H."/>
            <person name="O'Toole P.W."/>
        </authorList>
    </citation>
    <scope>NUCLEOTIDE SEQUENCE [LARGE SCALE GENOMIC DNA]</scope>
    <source>
        <strain evidence="1 2">DSM 20003</strain>
    </source>
</reference>